<comment type="caution">
    <text evidence="2">The sequence shown here is derived from an EMBL/GenBank/DDBJ whole genome shotgun (WGS) entry which is preliminary data.</text>
</comment>
<sequence length="617" mass="69127">MNSNVDHRKPKLVFFQWDHSPYSRYAKYMMQHTRDHVRCLEQHFEVVVVNEDCDYGRICDRHEPDLTLFELGYQLNVSHRIDIRNASAHPQVPKAGLLNADSWSWTRAGILSDLDRWGIGVCFSICTTVHDYLPHSLDGLYVWPNFIDPVVFRDYGAEKSVPIMLTGAQVALYPWRRRVFPLLSQSYPCLICPPHTYADARAALALTGERYARTLNASLFVPSCGTMAGEVVRKHLEIPGAGSCLIAERTPMAEAAGFVHMENCIFADSGDVLDLVDSLIQDRDRLRRITAAGHDLVHSRHTIAHRPQIHQWFQLHKALPPGRRIEQEGPFGNVVAVERAAPRFPARSGRGADRALLANGYASLLRGELETARKGFSDCLAYVGDLPEGLFGLALCDLAGGDPAEAAIRLGRLIETITVVHGAQDPDPAEWAVYLFALSRLGRDGEARRLADWYPRLSHPALDYIRGFLFAPPHTAPKTANDLPRRLSIHDGFVVTKARGWADLLTELSQLQPRSSRSVPAGSGRAPAVSRRAAVATVRQLLAHATEFTLTRAGLTALRPNVPSTGELDYLRNVVRQVRRAIYKTPFWSLAADTRRFLKARRERRELFRRVDAAQKE</sequence>
<dbReference type="AlphaFoldDB" id="A0A3E1B656"/>
<dbReference type="EMBL" id="NAOO01000034">
    <property type="protein sequence ID" value="RFB86230.1"/>
    <property type="molecule type" value="Genomic_DNA"/>
</dbReference>
<dbReference type="RefSeq" id="WP_116275441.1">
    <property type="nucleotide sequence ID" value="NZ_KZ859527.1"/>
</dbReference>
<dbReference type="Pfam" id="PF13524">
    <property type="entry name" value="Glyco_trans_1_2"/>
    <property type="match status" value="1"/>
</dbReference>
<protein>
    <recommendedName>
        <fullName evidence="1">Spore protein YkvP/CgeB glycosyl transferase-like domain-containing protein</fullName>
    </recommendedName>
</protein>
<proteinExistence type="predicted"/>
<organism evidence="2 3">
    <name type="scientific">Rhizobium leguminosarum bv. trifolii</name>
    <dbReference type="NCBI Taxonomy" id="386"/>
    <lineage>
        <taxon>Bacteria</taxon>
        <taxon>Pseudomonadati</taxon>
        <taxon>Pseudomonadota</taxon>
        <taxon>Alphaproteobacteria</taxon>
        <taxon>Hyphomicrobiales</taxon>
        <taxon>Rhizobiaceae</taxon>
        <taxon>Rhizobium/Agrobacterium group</taxon>
        <taxon>Rhizobium</taxon>
    </lineage>
</organism>
<dbReference type="InterPro" id="IPR055259">
    <property type="entry name" value="YkvP/CgeB_Glyco_trans-like"/>
</dbReference>
<name>A0A3E1B656_RHILT</name>
<evidence type="ECO:0000259" key="1">
    <source>
        <dbReference type="Pfam" id="PF13524"/>
    </source>
</evidence>
<reference evidence="2 3" key="1">
    <citation type="submission" date="2017-03" db="EMBL/GenBank/DDBJ databases">
        <title>Genome analysis of Rhizobial strains effectives or ineffectives for nitrogen fixation isolated from bean seeds.</title>
        <authorList>
            <person name="Peralta H."/>
            <person name="Aguilar-Vera A."/>
            <person name="Mora Y."/>
            <person name="Vargas-Lagunas C."/>
            <person name="Girard L."/>
            <person name="Mora J."/>
        </authorList>
    </citation>
    <scope>NUCLEOTIDE SEQUENCE [LARGE SCALE GENOMIC DNA]</scope>
    <source>
        <strain evidence="2 3">CCGM5</strain>
    </source>
</reference>
<feature type="domain" description="Spore protein YkvP/CgeB glycosyl transferase-like" evidence="1">
    <location>
        <begin position="203"/>
        <end position="306"/>
    </location>
</feature>
<evidence type="ECO:0000313" key="3">
    <source>
        <dbReference type="Proteomes" id="UP000256748"/>
    </source>
</evidence>
<evidence type="ECO:0000313" key="2">
    <source>
        <dbReference type="EMBL" id="RFB86230.1"/>
    </source>
</evidence>
<dbReference type="Proteomes" id="UP000256748">
    <property type="component" value="Unassembled WGS sequence"/>
</dbReference>
<accession>A0A3E1B656</accession>
<gene>
    <name evidence="2" type="ORF">B5K10_25770</name>
</gene>